<name>A0AAD9UKM5_RIDPI</name>
<dbReference type="AlphaFoldDB" id="A0AAD9UKM5"/>
<proteinExistence type="predicted"/>
<evidence type="ECO:0000313" key="3">
    <source>
        <dbReference type="Proteomes" id="UP001209878"/>
    </source>
</evidence>
<dbReference type="EMBL" id="JAODUO010000023">
    <property type="protein sequence ID" value="KAK2192745.1"/>
    <property type="molecule type" value="Genomic_DNA"/>
</dbReference>
<sequence>MTRSLERFLCNTSLGRNSSGLIYMMAYALERFLYQRLLRRNSSSSDYMTTHALERFVYHRLLGTNSSRSSSFTLLSTSRSVGPLRMAADGGLEDGVRSHASTLSHDRCRSRRQSSPPPANADGGRHTRLLIASRMSVTSSASTSTSTCATSVPSRHPTTTVRSSCATCTHVMLACTSTHATQWSSAMRMASRWRPLAYRATRPPSARLRGGDDGAPEMRFT</sequence>
<reference evidence="2" key="1">
    <citation type="journal article" date="2023" name="Mol. Biol. Evol.">
        <title>Third-Generation Sequencing Reveals the Adaptive Role of the Epigenome in Three Deep-Sea Polychaetes.</title>
        <authorList>
            <person name="Perez M."/>
            <person name="Aroh O."/>
            <person name="Sun Y."/>
            <person name="Lan Y."/>
            <person name="Juniper S.K."/>
            <person name="Young C.R."/>
            <person name="Angers B."/>
            <person name="Qian P.Y."/>
        </authorList>
    </citation>
    <scope>NUCLEOTIDE SEQUENCE</scope>
    <source>
        <strain evidence="2">R07B-5</strain>
    </source>
</reference>
<organism evidence="2 3">
    <name type="scientific">Ridgeia piscesae</name>
    <name type="common">Tubeworm</name>
    <dbReference type="NCBI Taxonomy" id="27915"/>
    <lineage>
        <taxon>Eukaryota</taxon>
        <taxon>Metazoa</taxon>
        <taxon>Spiralia</taxon>
        <taxon>Lophotrochozoa</taxon>
        <taxon>Annelida</taxon>
        <taxon>Polychaeta</taxon>
        <taxon>Sedentaria</taxon>
        <taxon>Canalipalpata</taxon>
        <taxon>Sabellida</taxon>
        <taxon>Siboglinidae</taxon>
        <taxon>Ridgeia</taxon>
    </lineage>
</organism>
<protein>
    <submittedName>
        <fullName evidence="2">Uncharacterized protein</fullName>
    </submittedName>
</protein>
<accession>A0AAD9UKM5</accession>
<gene>
    <name evidence="2" type="ORF">NP493_23g01037</name>
</gene>
<comment type="caution">
    <text evidence="2">The sequence shown here is derived from an EMBL/GenBank/DDBJ whole genome shotgun (WGS) entry which is preliminary data.</text>
</comment>
<dbReference type="Proteomes" id="UP001209878">
    <property type="component" value="Unassembled WGS sequence"/>
</dbReference>
<keyword evidence="3" id="KW-1185">Reference proteome</keyword>
<evidence type="ECO:0000313" key="2">
    <source>
        <dbReference type="EMBL" id="KAK2192745.1"/>
    </source>
</evidence>
<evidence type="ECO:0000256" key="1">
    <source>
        <dbReference type="SAM" id="MobiDB-lite"/>
    </source>
</evidence>
<feature type="region of interest" description="Disordered" evidence="1">
    <location>
        <begin position="87"/>
        <end position="126"/>
    </location>
</feature>